<dbReference type="AlphaFoldDB" id="A0A1H3BUM1"/>
<evidence type="ECO:0000313" key="1">
    <source>
        <dbReference type="EMBL" id="SDX45722.1"/>
    </source>
</evidence>
<proteinExistence type="predicted"/>
<dbReference type="Proteomes" id="UP000198534">
    <property type="component" value="Unassembled WGS sequence"/>
</dbReference>
<organism evidence="1 2">
    <name type="scientific">Marininema mesophilum</name>
    <dbReference type="NCBI Taxonomy" id="1048340"/>
    <lineage>
        <taxon>Bacteria</taxon>
        <taxon>Bacillati</taxon>
        <taxon>Bacillota</taxon>
        <taxon>Bacilli</taxon>
        <taxon>Bacillales</taxon>
        <taxon>Thermoactinomycetaceae</taxon>
        <taxon>Marininema</taxon>
    </lineage>
</organism>
<dbReference type="EMBL" id="FNNQ01000018">
    <property type="protein sequence ID" value="SDX45722.1"/>
    <property type="molecule type" value="Genomic_DNA"/>
</dbReference>
<dbReference type="STRING" id="1048340.SAMN05444487_11844"/>
<protein>
    <recommendedName>
        <fullName evidence="3">ClpX C4-type zinc finger</fullName>
    </recommendedName>
</protein>
<accession>A0A1H3BUM1</accession>
<evidence type="ECO:0008006" key="3">
    <source>
        <dbReference type="Google" id="ProtNLM"/>
    </source>
</evidence>
<sequence>MIEQKRRGRGRVLPRCSMCGKLIKWAEVEGEDSAIGICTPCWDDALDNSSMGKQGGRA</sequence>
<name>A0A1H3BUM1_9BACL</name>
<keyword evidence="2" id="KW-1185">Reference proteome</keyword>
<evidence type="ECO:0000313" key="2">
    <source>
        <dbReference type="Proteomes" id="UP000198534"/>
    </source>
</evidence>
<gene>
    <name evidence="1" type="ORF">SAMN05444487_11844</name>
</gene>
<reference evidence="1 2" key="1">
    <citation type="submission" date="2016-10" db="EMBL/GenBank/DDBJ databases">
        <authorList>
            <person name="de Groot N.N."/>
        </authorList>
    </citation>
    <scope>NUCLEOTIDE SEQUENCE [LARGE SCALE GENOMIC DNA]</scope>
    <source>
        <strain evidence="1 2">DSM 45610</strain>
    </source>
</reference>